<accession>A0A6V8L7W1</accession>
<sequence>MKRRIALTLAASVLLAGGCAEKAAQTPATTPSATPSAAPPASAKDKLLAAAPDESSERFRFTQKVAGTTGTGVVDVAGKRLHYTTEYKDPSVGFTMTMAFLVIDQEAWVKITFSNTQSVRGLPKLPKAWLHVDRSKVPDLKNLTSDDLDPGSAAALFGSIVDVTESTAGSYAGTLDLTKTAEAEVVEPDALTELGDKAKALPFRATVDSAGRLTAVSFDVPALGKEPAFTYETKYSDYGTAPAVEEPPADQVQEAPAEAYEFLNG</sequence>
<proteinExistence type="predicted"/>
<dbReference type="Gene3D" id="2.50.20.20">
    <property type="match status" value="1"/>
</dbReference>
<dbReference type="RefSeq" id="WP_173077616.1">
    <property type="nucleotide sequence ID" value="NZ_BAABJB010000009.1"/>
</dbReference>
<gene>
    <name evidence="2" type="ORF">Prum_038580</name>
</gene>
<evidence type="ECO:0000313" key="2">
    <source>
        <dbReference type="EMBL" id="GFJ90216.1"/>
    </source>
</evidence>
<comment type="caution">
    <text evidence="2">The sequence shown here is derived from an EMBL/GenBank/DDBJ whole genome shotgun (WGS) entry which is preliminary data.</text>
</comment>
<dbReference type="PROSITE" id="PS51257">
    <property type="entry name" value="PROKAR_LIPOPROTEIN"/>
    <property type="match status" value="1"/>
</dbReference>
<protein>
    <recommendedName>
        <fullName evidence="4">Lipoprotein</fullName>
    </recommendedName>
</protein>
<dbReference type="AlphaFoldDB" id="A0A6V8L7W1"/>
<name>A0A6V8L7W1_9ACTN</name>
<evidence type="ECO:0008006" key="4">
    <source>
        <dbReference type="Google" id="ProtNLM"/>
    </source>
</evidence>
<organism evidence="2 3">
    <name type="scientific">Phytohabitans rumicis</name>
    <dbReference type="NCBI Taxonomy" id="1076125"/>
    <lineage>
        <taxon>Bacteria</taxon>
        <taxon>Bacillati</taxon>
        <taxon>Actinomycetota</taxon>
        <taxon>Actinomycetes</taxon>
        <taxon>Micromonosporales</taxon>
        <taxon>Micromonosporaceae</taxon>
    </lineage>
</organism>
<reference evidence="2 3" key="2">
    <citation type="submission" date="2020-03" db="EMBL/GenBank/DDBJ databases">
        <authorList>
            <person name="Ichikawa N."/>
            <person name="Kimura A."/>
            <person name="Kitahashi Y."/>
            <person name="Uohara A."/>
        </authorList>
    </citation>
    <scope>NUCLEOTIDE SEQUENCE [LARGE SCALE GENOMIC DNA]</scope>
    <source>
        <strain evidence="2 3">NBRC 108638</strain>
    </source>
</reference>
<keyword evidence="1" id="KW-0732">Signal</keyword>
<evidence type="ECO:0000256" key="1">
    <source>
        <dbReference type="SAM" id="SignalP"/>
    </source>
</evidence>
<feature type="signal peptide" evidence="1">
    <location>
        <begin position="1"/>
        <end position="22"/>
    </location>
</feature>
<keyword evidence="3" id="KW-1185">Reference proteome</keyword>
<feature type="chain" id="PRO_5028825348" description="Lipoprotein" evidence="1">
    <location>
        <begin position="23"/>
        <end position="265"/>
    </location>
</feature>
<dbReference type="EMBL" id="BLPG01000001">
    <property type="protein sequence ID" value="GFJ90216.1"/>
    <property type="molecule type" value="Genomic_DNA"/>
</dbReference>
<reference evidence="2 3" key="1">
    <citation type="submission" date="2020-03" db="EMBL/GenBank/DDBJ databases">
        <title>Whole genome shotgun sequence of Phytohabitans rumicis NBRC 108638.</title>
        <authorList>
            <person name="Komaki H."/>
            <person name="Tamura T."/>
        </authorList>
    </citation>
    <scope>NUCLEOTIDE SEQUENCE [LARGE SCALE GENOMIC DNA]</scope>
    <source>
        <strain evidence="2 3">NBRC 108638</strain>
    </source>
</reference>
<dbReference type="Proteomes" id="UP000482960">
    <property type="component" value="Unassembled WGS sequence"/>
</dbReference>
<evidence type="ECO:0000313" key="3">
    <source>
        <dbReference type="Proteomes" id="UP000482960"/>
    </source>
</evidence>